<evidence type="ECO:0000313" key="7">
    <source>
        <dbReference type="EMBL" id="KAF0300669.1"/>
    </source>
</evidence>
<comment type="similarity">
    <text evidence="2">Belongs to the tetraspanin (TM4SF) family.</text>
</comment>
<reference evidence="7 8" key="1">
    <citation type="submission" date="2019-07" db="EMBL/GenBank/DDBJ databases">
        <title>Draft genome assembly of a fouling barnacle, Amphibalanus amphitrite (Darwin, 1854): The first reference genome for Thecostraca.</title>
        <authorList>
            <person name="Kim W."/>
        </authorList>
    </citation>
    <scope>NUCLEOTIDE SEQUENCE [LARGE SCALE GENOMIC DNA]</scope>
    <source>
        <strain evidence="7">SNU_AA5</strain>
        <tissue evidence="7">Soma without cirri and trophi</tissue>
    </source>
</reference>
<comment type="subcellular location">
    <subcellularLocation>
        <location evidence="1">Membrane</location>
        <topology evidence="1">Multi-pass membrane protein</topology>
    </subcellularLocation>
</comment>
<evidence type="ECO:0000256" key="3">
    <source>
        <dbReference type="ARBA" id="ARBA00022692"/>
    </source>
</evidence>
<gene>
    <name evidence="7" type="primary">Cd63_1</name>
    <name evidence="7" type="ORF">FJT64_026843</name>
</gene>
<keyword evidence="5 6" id="KW-0472">Membrane</keyword>
<feature type="transmembrane region" description="Helical" evidence="6">
    <location>
        <begin position="167"/>
        <end position="195"/>
    </location>
</feature>
<dbReference type="GO" id="GO:0005886">
    <property type="term" value="C:plasma membrane"/>
    <property type="evidence" value="ECO:0007669"/>
    <property type="project" value="TreeGrafter"/>
</dbReference>
<protein>
    <submittedName>
        <fullName evidence="7">CD63 antigen</fullName>
    </submittedName>
</protein>
<feature type="transmembrane region" description="Helical" evidence="6">
    <location>
        <begin position="87"/>
        <end position="106"/>
    </location>
</feature>
<comment type="caution">
    <text evidence="7">The sequence shown here is derived from an EMBL/GenBank/DDBJ whole genome shotgun (WGS) entry which is preliminary data.</text>
</comment>
<sequence length="206" mass="21907">MVEGGMKCVKYLIFFFNFLFVISGIALATLGAVMKGYYNRYLDFLGGGVVGTPIPLIIVGVVIFFVAFLGCCGAIRESYCMTMTFAGLLALIFILELAAGIAAYVLRDDIRTTLNTNMPATLQNYGQDGYAGVTRTWDAVQMALDGAATIHTAGCLYKLQEEMKENMVAVGGAVGGAGVGVAFLQILGVILACCLSKGIKKEYETA</sequence>
<evidence type="ECO:0000313" key="8">
    <source>
        <dbReference type="Proteomes" id="UP000440578"/>
    </source>
</evidence>
<evidence type="ECO:0000256" key="4">
    <source>
        <dbReference type="ARBA" id="ARBA00022989"/>
    </source>
</evidence>
<feature type="transmembrane region" description="Helical" evidence="6">
    <location>
        <begin position="12"/>
        <end position="34"/>
    </location>
</feature>
<dbReference type="PRINTS" id="PR00259">
    <property type="entry name" value="TMFOUR"/>
</dbReference>
<evidence type="ECO:0000256" key="2">
    <source>
        <dbReference type="ARBA" id="ARBA00006840"/>
    </source>
</evidence>
<name>A0A6A4W5T9_AMPAM</name>
<dbReference type="PANTHER" id="PTHR19282:SF456">
    <property type="entry name" value="CD63 MOLECULE"/>
    <property type="match status" value="1"/>
</dbReference>
<dbReference type="Proteomes" id="UP000440578">
    <property type="component" value="Unassembled WGS sequence"/>
</dbReference>
<evidence type="ECO:0000256" key="6">
    <source>
        <dbReference type="SAM" id="Phobius"/>
    </source>
</evidence>
<dbReference type="PANTHER" id="PTHR19282">
    <property type="entry name" value="TETRASPANIN"/>
    <property type="match status" value="1"/>
</dbReference>
<evidence type="ECO:0000256" key="5">
    <source>
        <dbReference type="ARBA" id="ARBA00023136"/>
    </source>
</evidence>
<dbReference type="AlphaFoldDB" id="A0A6A4W5T9"/>
<organism evidence="7 8">
    <name type="scientific">Amphibalanus amphitrite</name>
    <name type="common">Striped barnacle</name>
    <name type="synonym">Balanus amphitrite</name>
    <dbReference type="NCBI Taxonomy" id="1232801"/>
    <lineage>
        <taxon>Eukaryota</taxon>
        <taxon>Metazoa</taxon>
        <taxon>Ecdysozoa</taxon>
        <taxon>Arthropoda</taxon>
        <taxon>Crustacea</taxon>
        <taxon>Multicrustacea</taxon>
        <taxon>Cirripedia</taxon>
        <taxon>Thoracica</taxon>
        <taxon>Thoracicalcarea</taxon>
        <taxon>Balanomorpha</taxon>
        <taxon>Balanoidea</taxon>
        <taxon>Balanidae</taxon>
        <taxon>Amphibalaninae</taxon>
        <taxon>Amphibalanus</taxon>
    </lineage>
</organism>
<evidence type="ECO:0000256" key="1">
    <source>
        <dbReference type="ARBA" id="ARBA00004141"/>
    </source>
</evidence>
<keyword evidence="8" id="KW-1185">Reference proteome</keyword>
<dbReference type="EMBL" id="VIIS01001244">
    <property type="protein sequence ID" value="KAF0300669.1"/>
    <property type="molecule type" value="Genomic_DNA"/>
</dbReference>
<proteinExistence type="inferred from homology"/>
<dbReference type="PIRSF" id="PIRSF002419">
    <property type="entry name" value="Tetraspanin"/>
    <property type="match status" value="1"/>
</dbReference>
<accession>A0A6A4W5T9</accession>
<keyword evidence="4 6" id="KW-1133">Transmembrane helix</keyword>
<dbReference type="InterPro" id="IPR000301">
    <property type="entry name" value="Tetraspanin_animals"/>
</dbReference>
<keyword evidence="3 6" id="KW-0812">Transmembrane</keyword>
<feature type="transmembrane region" description="Helical" evidence="6">
    <location>
        <begin position="54"/>
        <end position="75"/>
    </location>
</feature>
<dbReference type="OrthoDB" id="10033535at2759"/>
<dbReference type="InterPro" id="IPR018499">
    <property type="entry name" value="Tetraspanin/Peripherin"/>
</dbReference>
<dbReference type="Pfam" id="PF00335">
    <property type="entry name" value="Tetraspanin"/>
    <property type="match status" value="1"/>
</dbReference>